<sequence>MLRYLLLTAGLLAASLTSRAQNLLATAATDTLRLTLPEAEQRFTQNNLSLIAQQYNVSVAQAQALQARLVDNPTVYLEQDLIGRKVMRREVPTGTAGTQVAANFQQLVSLAGRRKAAGRVAEQNAVVEQFNLQDLLRNLRYELRTSFYDLYFKQQTLRIYNAEIDSLSRTVGLYQTQYERGNVALKEVIRLKAFLFDLQTERQAILADVGSEQADLHVLLRDPADTRYRPLLDPARLKTLSLATYPEATLADTAVTVRADLRARQATVEQQNLNLTLQRKLATPDLAVGYTYDRAGSYINNYSALTLGMAVPIFNRNQGNIRAAKAQIAGAQAQADEQRLRVQAEVRQAYDVAVRADALYQNTDRNTTPFARLMEGIEKSYAKRVISVVEYLDFYEAYKNEVVQLNALRASRMRAFEQINFAVGKTVFRAE</sequence>
<dbReference type="Proteomes" id="UP001176429">
    <property type="component" value="Unassembled WGS sequence"/>
</dbReference>
<dbReference type="RefSeq" id="WP_305007795.1">
    <property type="nucleotide sequence ID" value="NZ_JAUQSY010000011.1"/>
</dbReference>
<comment type="similarity">
    <text evidence="1">Belongs to the outer membrane factor (OMF) (TC 1.B.17) family.</text>
</comment>
<gene>
    <name evidence="3" type="ORF">Q5H93_16930</name>
</gene>
<evidence type="ECO:0000256" key="1">
    <source>
        <dbReference type="ARBA" id="ARBA00007613"/>
    </source>
</evidence>
<comment type="caution">
    <text evidence="3">The sequence shown here is derived from an EMBL/GenBank/DDBJ whole genome shotgun (WGS) entry which is preliminary data.</text>
</comment>
<feature type="signal peptide" evidence="2">
    <location>
        <begin position="1"/>
        <end position="20"/>
    </location>
</feature>
<evidence type="ECO:0000313" key="4">
    <source>
        <dbReference type="Proteomes" id="UP001176429"/>
    </source>
</evidence>
<dbReference type="PANTHER" id="PTHR30203">
    <property type="entry name" value="OUTER MEMBRANE CATION EFFLUX PROTEIN"/>
    <property type="match status" value="1"/>
</dbReference>
<reference evidence="3" key="1">
    <citation type="submission" date="2023-07" db="EMBL/GenBank/DDBJ databases">
        <authorList>
            <person name="Kim M.K."/>
        </authorList>
    </citation>
    <scope>NUCLEOTIDE SEQUENCE</scope>
    <source>
        <strain evidence="3">ASUV-10-1</strain>
    </source>
</reference>
<protein>
    <submittedName>
        <fullName evidence="3">TolC family protein</fullName>
    </submittedName>
</protein>
<keyword evidence="4" id="KW-1185">Reference proteome</keyword>
<dbReference type="Gene3D" id="1.20.1600.10">
    <property type="entry name" value="Outer membrane efflux proteins (OEP)"/>
    <property type="match status" value="1"/>
</dbReference>
<feature type="chain" id="PRO_5045134036" evidence="2">
    <location>
        <begin position="21"/>
        <end position="431"/>
    </location>
</feature>
<dbReference type="PANTHER" id="PTHR30203:SF23">
    <property type="entry name" value="OUTER MEMBRANE EFFLUX PROTEIN"/>
    <property type="match status" value="1"/>
</dbReference>
<dbReference type="SUPFAM" id="SSF56954">
    <property type="entry name" value="Outer membrane efflux proteins (OEP)"/>
    <property type="match status" value="1"/>
</dbReference>
<dbReference type="Pfam" id="PF02321">
    <property type="entry name" value="OEP"/>
    <property type="match status" value="1"/>
</dbReference>
<name>A0ABT9BIG9_9BACT</name>
<proteinExistence type="inferred from homology"/>
<organism evidence="3 4">
    <name type="scientific">Hymenobacter aranciens</name>
    <dbReference type="NCBI Taxonomy" id="3063996"/>
    <lineage>
        <taxon>Bacteria</taxon>
        <taxon>Pseudomonadati</taxon>
        <taxon>Bacteroidota</taxon>
        <taxon>Cytophagia</taxon>
        <taxon>Cytophagales</taxon>
        <taxon>Hymenobacteraceae</taxon>
        <taxon>Hymenobacter</taxon>
    </lineage>
</organism>
<evidence type="ECO:0000313" key="3">
    <source>
        <dbReference type="EMBL" id="MDO7876431.1"/>
    </source>
</evidence>
<evidence type="ECO:0000256" key="2">
    <source>
        <dbReference type="SAM" id="SignalP"/>
    </source>
</evidence>
<keyword evidence="2" id="KW-0732">Signal</keyword>
<dbReference type="EMBL" id="JAUQSY010000011">
    <property type="protein sequence ID" value="MDO7876431.1"/>
    <property type="molecule type" value="Genomic_DNA"/>
</dbReference>
<dbReference type="InterPro" id="IPR003423">
    <property type="entry name" value="OMP_efflux"/>
</dbReference>
<dbReference type="InterPro" id="IPR010131">
    <property type="entry name" value="MdtP/NodT-like"/>
</dbReference>
<accession>A0ABT9BIG9</accession>